<dbReference type="InterPro" id="IPR040000">
    <property type="entry name" value="NOP9"/>
</dbReference>
<dbReference type="InterPro" id="IPR016024">
    <property type="entry name" value="ARM-type_fold"/>
</dbReference>
<protein>
    <recommendedName>
        <fullName evidence="1">Nucleolar protein 9</fullName>
    </recommendedName>
    <alternativeName>
        <fullName evidence="3 4">Pumilio domain-containing protein NOP9</fullName>
    </alternativeName>
</protein>
<feature type="compositionally biased region" description="Basic and acidic residues" evidence="5">
    <location>
        <begin position="738"/>
        <end position="750"/>
    </location>
</feature>
<dbReference type="GO" id="GO:0030688">
    <property type="term" value="C:preribosome, small subunit precursor"/>
    <property type="evidence" value="ECO:0007669"/>
    <property type="project" value="TreeGrafter"/>
</dbReference>
<evidence type="ECO:0000313" key="7">
    <source>
        <dbReference type="Proteomes" id="UP000807025"/>
    </source>
</evidence>
<gene>
    <name evidence="6" type="ORF">BDN71DRAFT_1513378</name>
</gene>
<dbReference type="InterPro" id="IPR011989">
    <property type="entry name" value="ARM-like"/>
</dbReference>
<dbReference type="PANTHER" id="PTHR13102">
    <property type="entry name" value="NUCLEOLAR PROTEIN 9"/>
    <property type="match status" value="1"/>
</dbReference>
<sequence>MPRENRKRGKKHKKGAGDIEAPAQAHGYVAEVPESHNNRPSWIVPAPNHEEVNAEAPFGYVDADVKAYFRNVDNQMKSWQERHSYDAGDDPDTTDPNEERRIFFLAALSEMTDKEKMLATDPDCSLIIERMAYSMDDFVRRVFMDKLSGSYEVLVKHRFSSHVCQTLLSVVADTVSRECQGICPALPEGTEEGELRTITQLILDICEELLPSFSSLVMDDFASHVVRALLLLLYPNATPSRLHSNLRSRKSAAWKARQGPLKSVFNDADLNSSNSSGTKQKGVPKEFLAIARRFVEVLSGELSDNEVRALAANKVASPVLQMLLEIEAGEGMSNKPGSLMDRVLVGIISACQDGPPETHEPSDYLNTLLRDPTSSHLLETLVTRSPDLTFGVLWTYYFQGKLTRLSIHPVANFVVAKSFERLDEQQLREVCLQLSGSWARIIQASRPGVLLSLIDRAVSLKGLGTEVEEAMFTAFGLITPEQKRALVSCVISLLPISDYEETLKRTSAEKHADNNKKYPNKNGPLEPKVQGALLLQSSLRLPEPHCRLVLDSLASLSMEDSIRLGHHPAGSRVFDALLESPSVPFKDKRCFVMSFIGHYHLLVDDRIGSRVGDRCWAFADTYLKEKIARSLIPHETQLSGSYYGKFFARNLNLYLLQRKPDEWKNLQFQRGRGTQAQRNEPKAVAVPPPPVSHDQSNEVAEAGTGERCKGKRSRGVDEIDALFNARLGKKIKSGALGDKVESSERAKELSSDPSLAGVLGAIRSAPKDDKKRSKKQKQKRRD</sequence>
<dbReference type="GO" id="GO:0000447">
    <property type="term" value="P:endonucleolytic cleavage in ITS1 to separate SSU-rRNA from 5.8S rRNA and LSU-rRNA from tricistronic rRNA transcript (SSU-rRNA, 5.8S rRNA, LSU-rRNA)"/>
    <property type="evidence" value="ECO:0007669"/>
    <property type="project" value="TreeGrafter"/>
</dbReference>
<dbReference type="PANTHER" id="PTHR13102:SF0">
    <property type="entry name" value="NUCLEOLAR PROTEIN 9"/>
    <property type="match status" value="1"/>
</dbReference>
<proteinExistence type="predicted"/>
<feature type="compositionally biased region" description="Basic residues" evidence="5">
    <location>
        <begin position="1"/>
        <end position="14"/>
    </location>
</feature>
<dbReference type="AlphaFoldDB" id="A0A9P5ZIN3"/>
<feature type="region of interest" description="Disordered" evidence="5">
    <location>
        <begin position="1"/>
        <end position="24"/>
    </location>
</feature>
<dbReference type="Proteomes" id="UP000807025">
    <property type="component" value="Unassembled WGS sequence"/>
</dbReference>
<name>A0A9P5ZIN3_PLEER</name>
<evidence type="ECO:0000256" key="5">
    <source>
        <dbReference type="SAM" id="MobiDB-lite"/>
    </source>
</evidence>
<keyword evidence="2" id="KW-0677">Repeat</keyword>
<dbReference type="GO" id="GO:0030686">
    <property type="term" value="C:90S preribosome"/>
    <property type="evidence" value="ECO:0007669"/>
    <property type="project" value="TreeGrafter"/>
</dbReference>
<dbReference type="GO" id="GO:0000480">
    <property type="term" value="P:endonucleolytic cleavage in 5'-ETS of tricistronic rRNA transcript (SSU-rRNA, 5.8S rRNA, LSU-rRNA)"/>
    <property type="evidence" value="ECO:0007669"/>
    <property type="project" value="TreeGrafter"/>
</dbReference>
<dbReference type="OrthoDB" id="392571at2759"/>
<evidence type="ECO:0000256" key="3">
    <source>
        <dbReference type="ARBA" id="ARBA00030932"/>
    </source>
</evidence>
<comment type="caution">
    <text evidence="6">The sequence shown here is derived from an EMBL/GenBank/DDBJ whole genome shotgun (WGS) entry which is preliminary data.</text>
</comment>
<organism evidence="6 7">
    <name type="scientific">Pleurotus eryngii</name>
    <name type="common">Boletus of the steppes</name>
    <dbReference type="NCBI Taxonomy" id="5323"/>
    <lineage>
        <taxon>Eukaryota</taxon>
        <taxon>Fungi</taxon>
        <taxon>Dikarya</taxon>
        <taxon>Basidiomycota</taxon>
        <taxon>Agaricomycotina</taxon>
        <taxon>Agaricomycetes</taxon>
        <taxon>Agaricomycetidae</taxon>
        <taxon>Agaricales</taxon>
        <taxon>Pleurotineae</taxon>
        <taxon>Pleurotaceae</taxon>
        <taxon>Pleurotus</taxon>
    </lineage>
</organism>
<dbReference type="SMART" id="SM00025">
    <property type="entry name" value="Pumilio"/>
    <property type="match status" value="5"/>
</dbReference>
<feature type="compositionally biased region" description="Basic residues" evidence="5">
    <location>
        <begin position="772"/>
        <end position="782"/>
    </location>
</feature>
<feature type="region of interest" description="Disordered" evidence="5">
    <location>
        <begin position="670"/>
        <end position="713"/>
    </location>
</feature>
<evidence type="ECO:0000256" key="4">
    <source>
        <dbReference type="ARBA" id="ARBA00031929"/>
    </source>
</evidence>
<dbReference type="GO" id="GO:0003723">
    <property type="term" value="F:RNA binding"/>
    <property type="evidence" value="ECO:0007669"/>
    <property type="project" value="InterPro"/>
</dbReference>
<dbReference type="EMBL" id="MU154732">
    <property type="protein sequence ID" value="KAF9488102.1"/>
    <property type="molecule type" value="Genomic_DNA"/>
</dbReference>
<dbReference type="GO" id="GO:0000056">
    <property type="term" value="P:ribosomal small subunit export from nucleus"/>
    <property type="evidence" value="ECO:0007669"/>
    <property type="project" value="TreeGrafter"/>
</dbReference>
<keyword evidence="7" id="KW-1185">Reference proteome</keyword>
<evidence type="ECO:0000313" key="6">
    <source>
        <dbReference type="EMBL" id="KAF9488102.1"/>
    </source>
</evidence>
<dbReference type="InterPro" id="IPR001313">
    <property type="entry name" value="Pumilio_RNA-bd_rpt"/>
</dbReference>
<reference evidence="6" key="1">
    <citation type="submission" date="2020-11" db="EMBL/GenBank/DDBJ databases">
        <authorList>
            <consortium name="DOE Joint Genome Institute"/>
            <person name="Ahrendt S."/>
            <person name="Riley R."/>
            <person name="Andreopoulos W."/>
            <person name="Labutti K."/>
            <person name="Pangilinan J."/>
            <person name="Ruiz-Duenas F.J."/>
            <person name="Barrasa J.M."/>
            <person name="Sanchez-Garcia M."/>
            <person name="Camarero S."/>
            <person name="Miyauchi S."/>
            <person name="Serrano A."/>
            <person name="Linde D."/>
            <person name="Babiker R."/>
            <person name="Drula E."/>
            <person name="Ayuso-Fernandez I."/>
            <person name="Pacheco R."/>
            <person name="Padilla G."/>
            <person name="Ferreira P."/>
            <person name="Barriuso J."/>
            <person name="Kellner H."/>
            <person name="Castanera R."/>
            <person name="Alfaro M."/>
            <person name="Ramirez L."/>
            <person name="Pisabarro A.G."/>
            <person name="Kuo A."/>
            <person name="Tritt A."/>
            <person name="Lipzen A."/>
            <person name="He G."/>
            <person name="Yan M."/>
            <person name="Ng V."/>
            <person name="Cullen D."/>
            <person name="Martin F."/>
            <person name="Rosso M.-N."/>
            <person name="Henrissat B."/>
            <person name="Hibbett D."/>
            <person name="Martinez A.T."/>
            <person name="Grigoriev I.V."/>
        </authorList>
    </citation>
    <scope>NUCLEOTIDE SEQUENCE</scope>
    <source>
        <strain evidence="6">ATCC 90797</strain>
    </source>
</reference>
<dbReference type="GO" id="GO:0005730">
    <property type="term" value="C:nucleolus"/>
    <property type="evidence" value="ECO:0007669"/>
    <property type="project" value="TreeGrafter"/>
</dbReference>
<dbReference type="Pfam" id="PF22493">
    <property type="entry name" value="PUF_NOP9"/>
    <property type="match status" value="1"/>
</dbReference>
<feature type="region of interest" description="Disordered" evidence="5">
    <location>
        <begin position="733"/>
        <end position="782"/>
    </location>
</feature>
<dbReference type="GO" id="GO:0000472">
    <property type="term" value="P:endonucleolytic cleavage to generate mature 5'-end of SSU-rRNA from (SSU-rRNA, 5.8S rRNA, LSU-rRNA)"/>
    <property type="evidence" value="ECO:0007669"/>
    <property type="project" value="TreeGrafter"/>
</dbReference>
<evidence type="ECO:0000256" key="2">
    <source>
        <dbReference type="ARBA" id="ARBA00022737"/>
    </source>
</evidence>
<accession>A0A9P5ZIN3</accession>
<dbReference type="Gene3D" id="1.25.10.10">
    <property type="entry name" value="Leucine-rich Repeat Variant"/>
    <property type="match status" value="2"/>
</dbReference>
<dbReference type="SUPFAM" id="SSF48371">
    <property type="entry name" value="ARM repeat"/>
    <property type="match status" value="2"/>
</dbReference>
<evidence type="ECO:0000256" key="1">
    <source>
        <dbReference type="ARBA" id="ARBA00016427"/>
    </source>
</evidence>